<dbReference type="Proteomes" id="UP000664859">
    <property type="component" value="Unassembled WGS sequence"/>
</dbReference>
<dbReference type="AlphaFoldDB" id="A0A836CNR4"/>
<evidence type="ECO:0000313" key="3">
    <source>
        <dbReference type="Proteomes" id="UP000664859"/>
    </source>
</evidence>
<protein>
    <submittedName>
        <fullName evidence="2">Uncharacterized protein</fullName>
    </submittedName>
</protein>
<reference evidence="2" key="1">
    <citation type="submission" date="2021-02" db="EMBL/GenBank/DDBJ databases">
        <title>First Annotated Genome of the Yellow-green Alga Tribonema minus.</title>
        <authorList>
            <person name="Mahan K.M."/>
        </authorList>
    </citation>
    <scope>NUCLEOTIDE SEQUENCE</scope>
    <source>
        <strain evidence="2">UTEX B ZZ1240</strain>
    </source>
</reference>
<gene>
    <name evidence="2" type="ORF">JKP88DRAFT_293977</name>
</gene>
<feature type="compositionally biased region" description="Basic and acidic residues" evidence="1">
    <location>
        <begin position="27"/>
        <end position="48"/>
    </location>
</feature>
<proteinExistence type="predicted"/>
<feature type="region of interest" description="Disordered" evidence="1">
    <location>
        <begin position="20"/>
        <end position="69"/>
    </location>
</feature>
<accession>A0A836CNR4</accession>
<evidence type="ECO:0000313" key="2">
    <source>
        <dbReference type="EMBL" id="KAG5192099.1"/>
    </source>
</evidence>
<comment type="caution">
    <text evidence="2">The sequence shown here is derived from an EMBL/GenBank/DDBJ whole genome shotgun (WGS) entry which is preliminary data.</text>
</comment>
<dbReference type="EMBL" id="JAFCMP010000010">
    <property type="protein sequence ID" value="KAG5192099.1"/>
    <property type="molecule type" value="Genomic_DNA"/>
</dbReference>
<name>A0A836CNR4_9STRA</name>
<evidence type="ECO:0000256" key="1">
    <source>
        <dbReference type="SAM" id="MobiDB-lite"/>
    </source>
</evidence>
<keyword evidence="3" id="KW-1185">Reference proteome</keyword>
<sequence length="655" mass="70001">MEDSIGALLASSLELRHAAQAAHKRADKAADADVAADRAERALARAREAQSSAREASPPPAECQGASLPVRRVRDQQAAAVKAIQKENWSPLAWMRPKAAPVWPRQLYLRVHGGTGLPVAGGGEGAAGGEVGRVAVRVTNATTGGAHQLGGPTALVRDAALPGDLCGCFAHRFEAFLVTVTEPHDTVAVEVVSTTAIDGPPLGTAIVPLTNDIVCHDKITLPMGGSQLVVECFWVENACFKREVGEFYYRVTRRGGAVLCKEPSWDAPKTNNKMSLGELLKSEERLEDVSDGIVYIKASGCTSEHVRTHTRGAPALPPALPLLLSFAGSPISADRDSCGRSGWLFEALGDERWLKPVAPPQRRVGQFFYRVARRSGARLYSKASADAALQPTVYAHGTVLEASQMYTPVGSTVTFVKIDIRSSAATAAASTATAGTARPAAYDRNDPTAELTFEEVGCPEGTTIEEEQGHFVFRVTVESGILVRDSPHVTAKPGEALRQGTAFAATRRVCVRYEGLGDVVFVQRAQDQAWVRATKAGLSLLELVLDRVEQGPFTYVVVHENGVVVRSNADLHAPPALPHTIMPVRRVFQVSERVQKAEDIVSSPAPTVFLRLADTPGTEGREGWVFERRGSAFICQDVTERARLAGGAGGAMPPP</sequence>
<organism evidence="2 3">
    <name type="scientific">Tribonema minus</name>
    <dbReference type="NCBI Taxonomy" id="303371"/>
    <lineage>
        <taxon>Eukaryota</taxon>
        <taxon>Sar</taxon>
        <taxon>Stramenopiles</taxon>
        <taxon>Ochrophyta</taxon>
        <taxon>PX clade</taxon>
        <taxon>Xanthophyceae</taxon>
        <taxon>Tribonematales</taxon>
        <taxon>Tribonemataceae</taxon>
        <taxon>Tribonema</taxon>
    </lineage>
</organism>